<proteinExistence type="predicted"/>
<comment type="caution">
    <text evidence="1">The sequence shown here is derived from an EMBL/GenBank/DDBJ whole genome shotgun (WGS) entry which is preliminary data.</text>
</comment>
<dbReference type="EMBL" id="JAAC01000087">
    <property type="protein sequence ID" value="KDE63304.1"/>
    <property type="molecule type" value="Genomic_DNA"/>
</dbReference>
<dbReference type="Proteomes" id="UP000027473">
    <property type="component" value="Unassembled WGS sequence"/>
</dbReference>
<reference evidence="1 2" key="1">
    <citation type="submission" date="2014-01" db="EMBL/GenBank/DDBJ databases">
        <title>Comparative genomics of Fusobacterium necrophorum wild isolates.</title>
        <authorList>
            <person name="Kittichotirat W."/>
            <person name="Bumgarner R.E."/>
            <person name="Lawrence P."/>
        </authorList>
    </citation>
    <scope>NUCLEOTIDE SEQUENCE [LARGE SCALE GENOMIC DNA]</scope>
    <source>
        <strain evidence="1 2">BL</strain>
    </source>
</reference>
<dbReference type="RefSeq" id="WP_035933111.1">
    <property type="nucleotide sequence ID" value="NZ_JAAC01000087.1"/>
</dbReference>
<sequence>MKEGVKCFKKFSVKHSEVHLRFFRIANQLFYIRIKKCLKHKKYLILKEKKNIILKKLNKTNFNVGIQEKKYGKDRNISFFSHFCFSF</sequence>
<evidence type="ECO:0000313" key="1">
    <source>
        <dbReference type="EMBL" id="KDE63304.1"/>
    </source>
</evidence>
<dbReference type="AlphaFoldDB" id="A0AB73BWC6"/>
<gene>
    <name evidence="1" type="ORF">FUSO3_05690</name>
</gene>
<protein>
    <submittedName>
        <fullName evidence="1">Uncharacterized protein</fullName>
    </submittedName>
</protein>
<accession>A0AB73BWC6</accession>
<name>A0AB73BWC6_9FUSO</name>
<evidence type="ECO:0000313" key="2">
    <source>
        <dbReference type="Proteomes" id="UP000027473"/>
    </source>
</evidence>
<organism evidence="1 2">
    <name type="scientific">Fusobacterium necrophorum BL</name>
    <dbReference type="NCBI Taxonomy" id="1441732"/>
    <lineage>
        <taxon>Bacteria</taxon>
        <taxon>Fusobacteriati</taxon>
        <taxon>Fusobacteriota</taxon>
        <taxon>Fusobacteriia</taxon>
        <taxon>Fusobacteriales</taxon>
        <taxon>Fusobacteriaceae</taxon>
        <taxon>Fusobacterium</taxon>
    </lineage>
</organism>